<proteinExistence type="predicted"/>
<feature type="region of interest" description="Disordered" evidence="1">
    <location>
        <begin position="56"/>
        <end position="83"/>
    </location>
</feature>
<reference evidence="3 4" key="1">
    <citation type="submission" date="2019-10" db="EMBL/GenBank/DDBJ databases">
        <title>Glaciimonas soli sp. nov., a psychrophilic bacterium isolated from the forest soil of a high elevation mountain in Taiwan.</title>
        <authorList>
            <person name="Wang L.-T."/>
            <person name="Shieh W.Y."/>
        </authorList>
    </citation>
    <scope>NUCLEOTIDE SEQUENCE [LARGE SCALE GENOMIC DNA]</scope>
    <source>
        <strain evidence="3 4">GS1</strain>
    </source>
</reference>
<comment type="caution">
    <text evidence="3">The sequence shown here is derived from an EMBL/GenBank/DDBJ whole genome shotgun (WGS) entry which is preliminary data.</text>
</comment>
<evidence type="ECO:0000256" key="2">
    <source>
        <dbReference type="SAM" id="SignalP"/>
    </source>
</evidence>
<dbReference type="EMBL" id="WINI01000009">
    <property type="protein sequence ID" value="MQR02416.1"/>
    <property type="molecule type" value="Genomic_DNA"/>
</dbReference>
<evidence type="ECO:0000313" key="4">
    <source>
        <dbReference type="Proteomes" id="UP000451565"/>
    </source>
</evidence>
<feature type="chain" id="PRO_5032277624" evidence="2">
    <location>
        <begin position="22"/>
        <end position="148"/>
    </location>
</feature>
<feature type="signal peptide" evidence="2">
    <location>
        <begin position="1"/>
        <end position="21"/>
    </location>
</feature>
<protein>
    <submittedName>
        <fullName evidence="3">DUF2946 domain-containing protein</fullName>
    </submittedName>
</protein>
<dbReference type="AlphaFoldDB" id="A0A843Z0P4"/>
<keyword evidence="2" id="KW-0732">Signal</keyword>
<evidence type="ECO:0000313" key="3">
    <source>
        <dbReference type="EMBL" id="MQR02416.1"/>
    </source>
</evidence>
<organism evidence="3 4">
    <name type="scientific">Glaciimonas soli</name>
    <dbReference type="NCBI Taxonomy" id="2590999"/>
    <lineage>
        <taxon>Bacteria</taxon>
        <taxon>Pseudomonadati</taxon>
        <taxon>Pseudomonadota</taxon>
        <taxon>Betaproteobacteria</taxon>
        <taxon>Burkholderiales</taxon>
        <taxon>Oxalobacteraceae</taxon>
        <taxon>Glaciimonas</taxon>
    </lineage>
</organism>
<name>A0A843Z0P4_9BURK</name>
<dbReference type="InterPro" id="IPR021333">
    <property type="entry name" value="DUF2946"/>
</dbReference>
<evidence type="ECO:0000256" key="1">
    <source>
        <dbReference type="SAM" id="MobiDB-lite"/>
    </source>
</evidence>
<dbReference type="OrthoDB" id="8536886at2"/>
<accession>A0A843Z0P4</accession>
<dbReference type="Proteomes" id="UP000451565">
    <property type="component" value="Unassembled WGS sequence"/>
</dbReference>
<dbReference type="Pfam" id="PF11162">
    <property type="entry name" value="DUF2946"/>
    <property type="match status" value="1"/>
</dbReference>
<gene>
    <name evidence="3" type="ORF">GEV47_17200</name>
</gene>
<keyword evidence="4" id="KW-1185">Reference proteome</keyword>
<sequence>MRKMKNVIWIATFAILMNVFAPLISHTLAQKNNENAHQAALMTMIADATFCTTHDASQRAQQSHADHDPNLSSNYSSNHDADHSTDHDGMEACGYCSLLAHQPFLTTAFAQLDAATTINGSYVAALSAAFQPYTVAHANRAQPPPAIA</sequence>